<dbReference type="Proteomes" id="UP000321367">
    <property type="component" value="Unassembled WGS sequence"/>
</dbReference>
<dbReference type="SUPFAM" id="SSF53448">
    <property type="entry name" value="Nucleotide-diphospho-sugar transferases"/>
    <property type="match status" value="1"/>
</dbReference>
<evidence type="ECO:0000313" key="2">
    <source>
        <dbReference type="EMBL" id="TXD93631.1"/>
    </source>
</evidence>
<dbReference type="EMBL" id="VORY01000009">
    <property type="protein sequence ID" value="TXD93631.1"/>
    <property type="molecule type" value="Genomic_DNA"/>
</dbReference>
<accession>A0A5C6ZXM7</accession>
<gene>
    <name evidence="2" type="ORF">ES724_09395</name>
</gene>
<protein>
    <submittedName>
        <fullName evidence="2">DUF4301 family protein</fullName>
    </submittedName>
</protein>
<dbReference type="RefSeq" id="WP_146932399.1">
    <property type="nucleotide sequence ID" value="NZ_CBCSHZ010000011.1"/>
</dbReference>
<dbReference type="InterPro" id="IPR029044">
    <property type="entry name" value="Nucleotide-diphossugar_trans"/>
</dbReference>
<feature type="domain" description="DUF4301" evidence="1">
    <location>
        <begin position="5"/>
        <end position="515"/>
    </location>
</feature>
<comment type="caution">
    <text evidence="2">The sequence shown here is derived from an EMBL/GenBank/DDBJ whole genome shotgun (WGS) entry which is preliminary data.</text>
</comment>
<dbReference type="InterPro" id="IPR025393">
    <property type="entry name" value="DUF4301"/>
</dbReference>
<reference evidence="2 3" key="1">
    <citation type="submission" date="2019-08" db="EMBL/GenBank/DDBJ databases">
        <title>Genome sequence of Gillisia hiemivivida IC154 (type strain).</title>
        <authorList>
            <person name="Bowman J.P."/>
        </authorList>
    </citation>
    <scope>NUCLEOTIDE SEQUENCE [LARGE SCALE GENOMIC DNA]</scope>
    <source>
        <strain evidence="2 3">IC154</strain>
    </source>
</reference>
<name>A0A5C6ZXM7_9FLAO</name>
<proteinExistence type="predicted"/>
<evidence type="ECO:0000259" key="1">
    <source>
        <dbReference type="Pfam" id="PF14134"/>
    </source>
</evidence>
<organism evidence="2 3">
    <name type="scientific">Gillisia hiemivivida</name>
    <dbReference type="NCBI Taxonomy" id="291190"/>
    <lineage>
        <taxon>Bacteria</taxon>
        <taxon>Pseudomonadati</taxon>
        <taxon>Bacteroidota</taxon>
        <taxon>Flavobacteriia</taxon>
        <taxon>Flavobacteriales</taxon>
        <taxon>Flavobacteriaceae</taxon>
        <taxon>Gillisia</taxon>
    </lineage>
</organism>
<dbReference type="Pfam" id="PF14134">
    <property type="entry name" value="DUF4301"/>
    <property type="match status" value="1"/>
</dbReference>
<keyword evidence="3" id="KW-1185">Reference proteome</keyword>
<evidence type="ECO:0000313" key="3">
    <source>
        <dbReference type="Proteomes" id="UP000321367"/>
    </source>
</evidence>
<dbReference type="AlphaFoldDB" id="A0A5C6ZXM7"/>
<sequence>MKFSQKDIAQIQEKGLSLKEIEDQIAIFKRGNKAVKILAAATLGNGISQVDNKQADKFICIFEDLKNNLKLLNFIPASGAATRMFKELYVFVENFDPDKDSLQEYFRRNETKKLEHFLSELHKLPFYEETLSSAIKNFPEFKNSSADIQKYYLVRSMLFKPGLELGNFPKGLVPFHRYKDFTATAFEEHLYETGTYAEKNNKANLHFTVSKEHLDKFKREYDEIRSRVEEQTGTTFQIGFSFQDSKTDTIAVDPSNEIFRSSTGEIFFRPGGHGALIENLNNLDADLVFIKNIDNLVTASNRKEVAFYKKMLAGYLLKVQQECFYYIEILDAQDFSETSLQQIIQFSKDQLSLSFSNDVDSLSEVEQIHKLKQLLNRPLRVCGMVKNEGEPGGGPFLVEFENGDSSLQIIEGAQIDSKNPQQKEIAQNSTHFNPVDLVCGLKDYKGEKFDLNKFVDPDMSFITSKTKDGKALKALELPGLWNGAMAKWNTVFVEVPVSTFNPVKTIGDLLKSSHQPK</sequence>
<dbReference type="OrthoDB" id="5572060at2"/>